<evidence type="ECO:0000256" key="1">
    <source>
        <dbReference type="ARBA" id="ARBA00007227"/>
    </source>
</evidence>
<keyword evidence="2" id="KW-0805">Transcription regulation</keyword>
<dbReference type="InterPro" id="IPR010982">
    <property type="entry name" value="Lambda_DNA-bd_dom_sf"/>
</dbReference>
<dbReference type="PROSITE" id="PS50943">
    <property type="entry name" value="HTH_CROC1"/>
    <property type="match status" value="1"/>
</dbReference>
<dbReference type="AlphaFoldDB" id="A0A502FRB7"/>
<evidence type="ECO:0000256" key="4">
    <source>
        <dbReference type="ARBA" id="ARBA00023163"/>
    </source>
</evidence>
<dbReference type="PIRSF" id="PIRSF019251">
    <property type="entry name" value="Rv0465c"/>
    <property type="match status" value="1"/>
</dbReference>
<dbReference type="InterPro" id="IPR010359">
    <property type="entry name" value="IrrE_HExxH"/>
</dbReference>
<keyword evidence="7" id="KW-1185">Reference proteome</keyword>
<name>A0A502FRB7_9PROT</name>
<dbReference type="SMART" id="SM00530">
    <property type="entry name" value="HTH_XRE"/>
    <property type="match status" value="1"/>
</dbReference>
<dbReference type="EMBL" id="RCZP01000024">
    <property type="protein sequence ID" value="TPG51822.1"/>
    <property type="molecule type" value="Genomic_DNA"/>
</dbReference>
<organism evidence="6 7">
    <name type="scientific">Muricoccus nepalensis</name>
    <dbReference type="NCBI Taxonomy" id="1854500"/>
    <lineage>
        <taxon>Bacteria</taxon>
        <taxon>Pseudomonadati</taxon>
        <taxon>Pseudomonadota</taxon>
        <taxon>Alphaproteobacteria</taxon>
        <taxon>Acetobacterales</taxon>
        <taxon>Roseomonadaceae</taxon>
        <taxon>Muricoccus</taxon>
    </lineage>
</organism>
<dbReference type="GO" id="GO:0005829">
    <property type="term" value="C:cytosol"/>
    <property type="evidence" value="ECO:0007669"/>
    <property type="project" value="TreeGrafter"/>
</dbReference>
<keyword evidence="3" id="KW-0238">DNA-binding</keyword>
<evidence type="ECO:0000256" key="3">
    <source>
        <dbReference type="ARBA" id="ARBA00023125"/>
    </source>
</evidence>
<dbReference type="InterPro" id="IPR018653">
    <property type="entry name" value="ScfR_C"/>
</dbReference>
<proteinExistence type="inferred from homology"/>
<dbReference type="GO" id="GO:0003677">
    <property type="term" value="F:DNA binding"/>
    <property type="evidence" value="ECO:0007669"/>
    <property type="project" value="UniProtKB-KW"/>
</dbReference>
<dbReference type="PANTHER" id="PTHR46797:SF23">
    <property type="entry name" value="HTH-TYPE TRANSCRIPTIONAL REGULATOR SUTR"/>
    <property type="match status" value="1"/>
</dbReference>
<dbReference type="Pfam" id="PF01381">
    <property type="entry name" value="HTH_3"/>
    <property type="match status" value="1"/>
</dbReference>
<accession>A0A502FRB7</accession>
<dbReference type="Proteomes" id="UP000317078">
    <property type="component" value="Unassembled WGS sequence"/>
</dbReference>
<comment type="similarity">
    <text evidence="1">Belongs to the short-chain fatty acyl-CoA assimilation regulator (ScfR) family.</text>
</comment>
<dbReference type="CDD" id="cd00093">
    <property type="entry name" value="HTH_XRE"/>
    <property type="match status" value="1"/>
</dbReference>
<evidence type="ECO:0000256" key="2">
    <source>
        <dbReference type="ARBA" id="ARBA00023015"/>
    </source>
</evidence>
<protein>
    <submittedName>
        <fullName evidence="6">XRE family transcriptional regulator</fullName>
    </submittedName>
</protein>
<evidence type="ECO:0000313" key="6">
    <source>
        <dbReference type="EMBL" id="TPG51822.1"/>
    </source>
</evidence>
<keyword evidence="4" id="KW-0804">Transcription</keyword>
<dbReference type="Pfam" id="PF09856">
    <property type="entry name" value="ScfRs"/>
    <property type="match status" value="1"/>
</dbReference>
<reference evidence="6 7" key="1">
    <citation type="journal article" date="2019" name="Environ. Microbiol.">
        <title>Species interactions and distinct microbial communities in high Arctic permafrost affected cryosols are associated with the CH4 and CO2 gas fluxes.</title>
        <authorList>
            <person name="Altshuler I."/>
            <person name="Hamel J."/>
            <person name="Turney S."/>
            <person name="Magnuson E."/>
            <person name="Levesque R."/>
            <person name="Greer C."/>
            <person name="Whyte L.G."/>
        </authorList>
    </citation>
    <scope>NUCLEOTIDE SEQUENCE [LARGE SCALE GENOMIC DNA]</scope>
    <source>
        <strain evidence="6 7">S9.3B</strain>
    </source>
</reference>
<dbReference type="SUPFAM" id="SSF47413">
    <property type="entry name" value="lambda repressor-like DNA-binding domains"/>
    <property type="match status" value="1"/>
</dbReference>
<comment type="caution">
    <text evidence="6">The sequence shown here is derived from an EMBL/GenBank/DDBJ whole genome shotgun (WGS) entry which is preliminary data.</text>
</comment>
<sequence length="468" mass="49777">MARPMIGRVVRRLRQERGITQAALATRLGISASYMNLIEADQRAITASLVFKIADALSVDLALLSGQAEGRIEAGLREVFRDPLLGAEAVPEEQAAALASAAPDAARAVLALWRAWRVAREDSAGLSLPSGRRLLLPGEEARDAFHDAANHFPSLEEAAEALRAALAEPAPQALDHALAERLRAHHGLAVTVGVLPGAALRRYEAATAQLTLSETLPRESRSFHLAFTLALLEAREAVERVIAAIGPTTDEAAGMLRIGLLNYVAAAVMLPYAPFLAAARALRHDVTALSARFAASYEQTCHRLSTLQREGARGVPFFFLRVDPAGNVSKRFSAAGFPFARGGGSCPRWIPHAAFATPGRIVVQVAELPDGAEFLCFARTVEHPATRWGEPAPVQVVAMGCAIGRAAEVCYADGLDLASAKVGIGLSCRLCDRPDCRSRAFPPLEHRLLLDPASAGAPFVFSRPGAPA</sequence>
<gene>
    <name evidence="6" type="ORF">EAH89_19685</name>
</gene>
<dbReference type="Gene3D" id="1.10.260.40">
    <property type="entry name" value="lambda repressor-like DNA-binding domains"/>
    <property type="match status" value="1"/>
</dbReference>
<evidence type="ECO:0000313" key="7">
    <source>
        <dbReference type="Proteomes" id="UP000317078"/>
    </source>
</evidence>
<dbReference type="InterPro" id="IPR026281">
    <property type="entry name" value="HTH_RamB"/>
</dbReference>
<dbReference type="Pfam" id="PF06114">
    <property type="entry name" value="Peptidase_M78"/>
    <property type="match status" value="1"/>
</dbReference>
<feature type="domain" description="HTH cro/C1-type" evidence="5">
    <location>
        <begin position="10"/>
        <end position="64"/>
    </location>
</feature>
<dbReference type="GO" id="GO:0003700">
    <property type="term" value="F:DNA-binding transcription factor activity"/>
    <property type="evidence" value="ECO:0007669"/>
    <property type="project" value="TreeGrafter"/>
</dbReference>
<dbReference type="OrthoDB" id="1123084at2"/>
<dbReference type="PANTHER" id="PTHR46797">
    <property type="entry name" value="HTH-TYPE TRANSCRIPTIONAL REGULATOR"/>
    <property type="match status" value="1"/>
</dbReference>
<dbReference type="InterPro" id="IPR001387">
    <property type="entry name" value="Cro/C1-type_HTH"/>
</dbReference>
<evidence type="ECO:0000259" key="5">
    <source>
        <dbReference type="PROSITE" id="PS50943"/>
    </source>
</evidence>
<dbReference type="InterPro" id="IPR050807">
    <property type="entry name" value="TransReg_Diox_bact_type"/>
</dbReference>
<dbReference type="RefSeq" id="WP_140885447.1">
    <property type="nucleotide sequence ID" value="NZ_RCZP01000024.1"/>
</dbReference>